<dbReference type="AlphaFoldDB" id="A0A370DGD9"/>
<dbReference type="EMBL" id="QFXC01000008">
    <property type="protein sequence ID" value="RDH83995.1"/>
    <property type="molecule type" value="Genomic_DNA"/>
</dbReference>
<keyword evidence="2" id="KW-1185">Reference proteome</keyword>
<evidence type="ECO:0000313" key="1">
    <source>
        <dbReference type="EMBL" id="RDH83995.1"/>
    </source>
</evidence>
<accession>A0A370DGD9</accession>
<dbReference type="Pfam" id="PF02635">
    <property type="entry name" value="DsrE"/>
    <property type="match status" value="1"/>
</dbReference>
<dbReference type="PANTHER" id="PTHR34655">
    <property type="entry name" value="CONSERVED WITHIN P. AEROPHILUM"/>
    <property type="match status" value="1"/>
</dbReference>
<dbReference type="PANTHER" id="PTHR34655:SF2">
    <property type="entry name" value="PEROXIREDOXIN FAMILY PROTEIN"/>
    <property type="match status" value="1"/>
</dbReference>
<dbReference type="InterPro" id="IPR003787">
    <property type="entry name" value="Sulphur_relay_DsrE/F-like"/>
</dbReference>
<proteinExistence type="predicted"/>
<reference evidence="1 2" key="1">
    <citation type="journal article" date="2018" name="ISME J.">
        <title>Endosymbiont genomes yield clues of tubeworm success.</title>
        <authorList>
            <person name="Li Y."/>
            <person name="Liles M.R."/>
            <person name="Halanych K.M."/>
        </authorList>
    </citation>
    <scope>NUCLEOTIDE SEQUENCE [LARGE SCALE GENOMIC DNA]</scope>
    <source>
        <strain evidence="1">A1464</strain>
    </source>
</reference>
<sequence length="122" mass="13265">MADKLLVVIANVDTTRPAEILPPLLQATVAAAMEYDVEVLFTGQAGQLAMIGEAERLVLKEEDSKSVYDHIKQAKSAGVVFKVCTPALKFWGDDIIPEIDETVGGAYIINESMDDSVVTFTY</sequence>
<dbReference type="InterPro" id="IPR027396">
    <property type="entry name" value="DsrEFH-like"/>
</dbReference>
<dbReference type="Gene3D" id="3.40.1260.10">
    <property type="entry name" value="DsrEFH-like"/>
    <property type="match status" value="1"/>
</dbReference>
<evidence type="ECO:0000313" key="2">
    <source>
        <dbReference type="Proteomes" id="UP000254266"/>
    </source>
</evidence>
<dbReference type="Proteomes" id="UP000254266">
    <property type="component" value="Unassembled WGS sequence"/>
</dbReference>
<protein>
    <submittedName>
        <fullName evidence="1">Peroxiredoxin</fullName>
    </submittedName>
</protein>
<gene>
    <name evidence="1" type="ORF">DIZ80_07625</name>
</gene>
<name>A0A370DGD9_9GAMM</name>
<organism evidence="1 2">
    <name type="scientific">endosymbiont of Galathealinum brachiosum</name>
    <dbReference type="NCBI Taxonomy" id="2200906"/>
    <lineage>
        <taxon>Bacteria</taxon>
        <taxon>Pseudomonadati</taxon>
        <taxon>Pseudomonadota</taxon>
        <taxon>Gammaproteobacteria</taxon>
        <taxon>sulfur-oxidizing symbionts</taxon>
    </lineage>
</organism>
<dbReference type="SUPFAM" id="SSF75169">
    <property type="entry name" value="DsrEFH-like"/>
    <property type="match status" value="1"/>
</dbReference>
<comment type="caution">
    <text evidence="1">The sequence shown here is derived from an EMBL/GenBank/DDBJ whole genome shotgun (WGS) entry which is preliminary data.</text>
</comment>